<dbReference type="PANTHER" id="PTHR43847:SF1">
    <property type="entry name" value="BLL3993 PROTEIN"/>
    <property type="match status" value="1"/>
</dbReference>
<evidence type="ECO:0000313" key="6">
    <source>
        <dbReference type="EMBL" id="PWN31908.1"/>
    </source>
</evidence>
<feature type="transmembrane region" description="Helical" evidence="5">
    <location>
        <begin position="204"/>
        <end position="227"/>
    </location>
</feature>
<feature type="transmembrane region" description="Helical" evidence="5">
    <location>
        <begin position="157"/>
        <end position="178"/>
    </location>
</feature>
<evidence type="ECO:0000256" key="2">
    <source>
        <dbReference type="ARBA" id="ARBA00022692"/>
    </source>
</evidence>
<keyword evidence="5" id="KW-0256">Endoplasmic reticulum</keyword>
<keyword evidence="5" id="KW-0808">Transferase</keyword>
<dbReference type="PANTHER" id="PTHR43847">
    <property type="entry name" value="BLL3993 PROTEIN"/>
    <property type="match status" value="1"/>
</dbReference>
<reference evidence="6 7" key="1">
    <citation type="journal article" date="2018" name="Mol. Biol. Evol.">
        <title>Broad Genomic Sampling Reveals a Smut Pathogenic Ancestry of the Fungal Clade Ustilaginomycotina.</title>
        <authorList>
            <person name="Kijpornyongpan T."/>
            <person name="Mondo S.J."/>
            <person name="Barry K."/>
            <person name="Sandor L."/>
            <person name="Lee J."/>
            <person name="Lipzen A."/>
            <person name="Pangilinan J."/>
            <person name="LaButti K."/>
            <person name="Hainaut M."/>
            <person name="Henrissat B."/>
            <person name="Grigoriev I.V."/>
            <person name="Spatafora J.W."/>
            <person name="Aime M.C."/>
        </authorList>
    </citation>
    <scope>NUCLEOTIDE SEQUENCE [LARGE SCALE GENOMIC DNA]</scope>
    <source>
        <strain evidence="6 7">MCA 3882</strain>
    </source>
</reference>
<dbReference type="Pfam" id="PF04140">
    <property type="entry name" value="ICMT"/>
    <property type="match status" value="1"/>
</dbReference>
<dbReference type="InterPro" id="IPR052527">
    <property type="entry name" value="Metal_cation-efflux_comp"/>
</dbReference>
<sequence>MTYDGASTLLVILYAMTSCFAGIAVYHGESDPSKTRNKLIAIPNASSSTPNYDGDIVFRNSIYSRLIKVKFFLTKHCALLSGIGQGFYIIYRHYSGLPISSVSEKAFAFNLFAILSGAMRIWCYQTLKKSFTFGLKVSEDQKLITTGPYRYLAHPSYTAMLISAWTLAGALMGPYNAFLDGLSTRPFVNSTFLKVIGLDNLHSVFLTVNLTISAYVIVVFTSLLLLFRIPNEEAMMKAHFGKRYDDFLSERWRLIPFIY</sequence>
<dbReference type="InParanoid" id="A0A316V4G5"/>
<feature type="transmembrane region" description="Helical" evidence="5">
    <location>
        <begin position="6"/>
        <end position="26"/>
    </location>
</feature>
<dbReference type="EMBL" id="KZ819606">
    <property type="protein sequence ID" value="PWN31908.1"/>
    <property type="molecule type" value="Genomic_DNA"/>
</dbReference>
<comment type="subcellular location">
    <subcellularLocation>
        <location evidence="5">Endoplasmic reticulum membrane</location>
        <topology evidence="5">Multi-pass membrane protein</topology>
    </subcellularLocation>
    <subcellularLocation>
        <location evidence="1">Membrane</location>
        <topology evidence="1">Multi-pass membrane protein</topology>
    </subcellularLocation>
</comment>
<accession>A0A316V4G5</accession>
<evidence type="ECO:0000256" key="5">
    <source>
        <dbReference type="RuleBase" id="RU362022"/>
    </source>
</evidence>
<dbReference type="GO" id="GO:0005789">
    <property type="term" value="C:endoplasmic reticulum membrane"/>
    <property type="evidence" value="ECO:0007669"/>
    <property type="project" value="UniProtKB-SubCell"/>
</dbReference>
<comment type="catalytic activity">
    <reaction evidence="5">
        <text>[protein]-C-terminal S-[(2E,6E)-farnesyl]-L-cysteine + S-adenosyl-L-methionine = [protein]-C-terminal S-[(2E,6E)-farnesyl]-L-cysteine methyl ester + S-adenosyl-L-homocysteine</text>
        <dbReference type="Rhea" id="RHEA:21672"/>
        <dbReference type="Rhea" id="RHEA-COMP:12125"/>
        <dbReference type="Rhea" id="RHEA-COMP:12126"/>
        <dbReference type="ChEBI" id="CHEBI:57856"/>
        <dbReference type="ChEBI" id="CHEBI:59789"/>
        <dbReference type="ChEBI" id="CHEBI:90510"/>
        <dbReference type="ChEBI" id="CHEBI:90511"/>
        <dbReference type="EC" id="2.1.1.100"/>
    </reaction>
</comment>
<dbReference type="EC" id="2.1.1.100" evidence="5"/>
<proteinExistence type="inferred from homology"/>
<dbReference type="GeneID" id="37023267"/>
<keyword evidence="5" id="KW-0949">S-adenosyl-L-methionine</keyword>
<dbReference type="AlphaFoldDB" id="A0A316V4G5"/>
<keyword evidence="2 5" id="KW-0812">Transmembrane</keyword>
<keyword evidence="3 5" id="KW-1133">Transmembrane helix</keyword>
<dbReference type="STRING" id="1280837.A0A316V4G5"/>
<dbReference type="RefSeq" id="XP_025352210.1">
    <property type="nucleotide sequence ID" value="XM_025501486.1"/>
</dbReference>
<keyword evidence="5" id="KW-0489">Methyltransferase</keyword>
<dbReference type="Proteomes" id="UP000245771">
    <property type="component" value="Unassembled WGS sequence"/>
</dbReference>
<protein>
    <recommendedName>
        <fullName evidence="5">Protein-S-isoprenylcysteine O-methyltransferase</fullName>
        <ecNumber evidence="5">2.1.1.100</ecNumber>
    </recommendedName>
</protein>
<gene>
    <name evidence="6" type="ORF">FA14DRAFT_185879</name>
</gene>
<name>A0A316V4G5_9BASI</name>
<dbReference type="GO" id="GO:0032259">
    <property type="term" value="P:methylation"/>
    <property type="evidence" value="ECO:0007669"/>
    <property type="project" value="UniProtKB-KW"/>
</dbReference>
<dbReference type="InterPro" id="IPR007269">
    <property type="entry name" value="ICMT_MeTrfase"/>
</dbReference>
<comment type="similarity">
    <text evidence="5">Belongs to the class VI-like SAM-binding methyltransferase superfamily. Isoprenylcysteine carboxyl methyltransferase family.</text>
</comment>
<keyword evidence="7" id="KW-1185">Reference proteome</keyword>
<evidence type="ECO:0000313" key="7">
    <source>
        <dbReference type="Proteomes" id="UP000245771"/>
    </source>
</evidence>
<keyword evidence="4 5" id="KW-0472">Membrane</keyword>
<evidence type="ECO:0000256" key="1">
    <source>
        <dbReference type="ARBA" id="ARBA00004141"/>
    </source>
</evidence>
<feature type="transmembrane region" description="Helical" evidence="5">
    <location>
        <begin position="106"/>
        <end position="123"/>
    </location>
</feature>
<evidence type="ECO:0000256" key="3">
    <source>
        <dbReference type="ARBA" id="ARBA00022989"/>
    </source>
</evidence>
<dbReference type="Gene3D" id="1.20.120.1630">
    <property type="match status" value="1"/>
</dbReference>
<organism evidence="6 7">
    <name type="scientific">Meira miltonrushii</name>
    <dbReference type="NCBI Taxonomy" id="1280837"/>
    <lineage>
        <taxon>Eukaryota</taxon>
        <taxon>Fungi</taxon>
        <taxon>Dikarya</taxon>
        <taxon>Basidiomycota</taxon>
        <taxon>Ustilaginomycotina</taxon>
        <taxon>Exobasidiomycetes</taxon>
        <taxon>Exobasidiales</taxon>
        <taxon>Brachybasidiaceae</taxon>
        <taxon>Meira</taxon>
    </lineage>
</organism>
<feature type="transmembrane region" description="Helical" evidence="5">
    <location>
        <begin position="72"/>
        <end position="94"/>
    </location>
</feature>
<dbReference type="GO" id="GO:0004671">
    <property type="term" value="F:protein C-terminal S-isoprenylcysteine carboxyl O-methyltransferase activity"/>
    <property type="evidence" value="ECO:0007669"/>
    <property type="project" value="UniProtKB-EC"/>
</dbReference>
<evidence type="ECO:0000256" key="4">
    <source>
        <dbReference type="ARBA" id="ARBA00023136"/>
    </source>
</evidence>
<dbReference type="OrthoDB" id="422086at2759"/>